<organism evidence="2 3">
    <name type="scientific">Ottowia pentelensis</name>
    <dbReference type="NCBI Taxonomy" id="511108"/>
    <lineage>
        <taxon>Bacteria</taxon>
        <taxon>Pseudomonadati</taxon>
        <taxon>Pseudomonadota</taxon>
        <taxon>Betaproteobacteria</taxon>
        <taxon>Burkholderiales</taxon>
        <taxon>Comamonadaceae</taxon>
        <taxon>Ottowia</taxon>
    </lineage>
</organism>
<evidence type="ECO:0000313" key="2">
    <source>
        <dbReference type="EMBL" id="MFC0591596.1"/>
    </source>
</evidence>
<gene>
    <name evidence="2" type="primary">phaZ</name>
    <name evidence="2" type="ORF">ACFFGG_03405</name>
</gene>
<dbReference type="InterPro" id="IPR029058">
    <property type="entry name" value="AB_hydrolase_fold"/>
</dbReference>
<dbReference type="Gene3D" id="3.40.50.1820">
    <property type="entry name" value="alpha/beta hydrolase"/>
    <property type="match status" value="1"/>
</dbReference>
<dbReference type="EMBL" id="JBHLTN010000007">
    <property type="protein sequence ID" value="MFC0591596.1"/>
    <property type="molecule type" value="Genomic_DNA"/>
</dbReference>
<name>A0ABV6PP37_9BURK</name>
<dbReference type="PRINTS" id="PR00111">
    <property type="entry name" value="ABHYDROLASE"/>
</dbReference>
<dbReference type="PANTHER" id="PTHR43798">
    <property type="entry name" value="MONOACYLGLYCEROL LIPASE"/>
    <property type="match status" value="1"/>
</dbReference>
<dbReference type="RefSeq" id="WP_377479830.1">
    <property type="nucleotide sequence ID" value="NZ_JBHLTN010000007.1"/>
</dbReference>
<dbReference type="SUPFAM" id="SSF53474">
    <property type="entry name" value="alpha/beta-Hydrolases"/>
    <property type="match status" value="1"/>
</dbReference>
<dbReference type="InterPro" id="IPR011942">
    <property type="entry name" value="PHA_depoly_arom"/>
</dbReference>
<feature type="domain" description="AB hydrolase-1" evidence="1">
    <location>
        <begin position="39"/>
        <end position="264"/>
    </location>
</feature>
<accession>A0ABV6PP37</accession>
<sequence length="281" mass="30998">MDSPDTATANRAEPRFERRTVDGHELRIAVWAGTSADKPPLLLFNGIGSRIELMAPFVDHLDPEREIIALDVPGTGESPATPFPYRLWMMARLVGHLLEQLKVERVDALGVSWGGTLAQQFALQNPRRCRRLVLAATAAGGLLIPGDLRVLAKMTTPRRFKDPNFMRDNLGALYGGVARTDPEALTDFARLSRSPSRRGYLYQQMALAGWISAPLLPLLRQPTLIMAGNDDPIVPLVNARIMTRLIPHSTLVELDDGHLFLFTKATESAAAVDRFLDSGEK</sequence>
<comment type="caution">
    <text evidence="2">The sequence shown here is derived from an EMBL/GenBank/DDBJ whole genome shotgun (WGS) entry which is preliminary data.</text>
</comment>
<dbReference type="Pfam" id="PF00561">
    <property type="entry name" value="Abhydrolase_1"/>
    <property type="match status" value="1"/>
</dbReference>
<dbReference type="NCBIfam" id="TIGR02240">
    <property type="entry name" value="PHA_depoly_arom"/>
    <property type="match status" value="1"/>
</dbReference>
<reference evidence="2 3" key="1">
    <citation type="submission" date="2024-09" db="EMBL/GenBank/DDBJ databases">
        <authorList>
            <person name="Sun Q."/>
            <person name="Mori K."/>
        </authorList>
    </citation>
    <scope>NUCLEOTIDE SEQUENCE [LARGE SCALE GENOMIC DNA]</scope>
    <source>
        <strain evidence="2 3">NCAIM B.02336</strain>
    </source>
</reference>
<proteinExistence type="predicted"/>
<dbReference type="PANTHER" id="PTHR43798:SF5">
    <property type="entry name" value="MONOACYLGLYCEROL LIPASE ABHD6"/>
    <property type="match status" value="1"/>
</dbReference>
<dbReference type="Proteomes" id="UP001589834">
    <property type="component" value="Unassembled WGS sequence"/>
</dbReference>
<keyword evidence="3" id="KW-1185">Reference proteome</keyword>
<evidence type="ECO:0000259" key="1">
    <source>
        <dbReference type="Pfam" id="PF00561"/>
    </source>
</evidence>
<protein>
    <submittedName>
        <fullName evidence="2">Poly(3-hydroxyalkanoate) depolymerase</fullName>
    </submittedName>
</protein>
<evidence type="ECO:0000313" key="3">
    <source>
        <dbReference type="Proteomes" id="UP001589834"/>
    </source>
</evidence>
<dbReference type="InterPro" id="IPR000073">
    <property type="entry name" value="AB_hydrolase_1"/>
</dbReference>
<dbReference type="InterPro" id="IPR050266">
    <property type="entry name" value="AB_hydrolase_sf"/>
</dbReference>